<evidence type="ECO:0000313" key="1">
    <source>
        <dbReference type="EMBL" id="DAE02949.1"/>
    </source>
</evidence>
<reference evidence="1" key="1">
    <citation type="journal article" date="2021" name="Proc. Natl. Acad. Sci. U.S.A.">
        <title>A Catalog of Tens of Thousands of Viruses from Human Metagenomes Reveals Hidden Associations with Chronic Diseases.</title>
        <authorList>
            <person name="Tisza M.J."/>
            <person name="Buck C.B."/>
        </authorList>
    </citation>
    <scope>NUCLEOTIDE SEQUENCE</scope>
    <source>
        <strain evidence="1">CtM4S20</strain>
    </source>
</reference>
<dbReference type="InterPro" id="IPR036614">
    <property type="entry name" value="RusA-like_sf"/>
</dbReference>
<dbReference type="GO" id="GO:0000287">
    <property type="term" value="F:magnesium ion binding"/>
    <property type="evidence" value="ECO:0007669"/>
    <property type="project" value="InterPro"/>
</dbReference>
<dbReference type="GO" id="GO:0006310">
    <property type="term" value="P:DNA recombination"/>
    <property type="evidence" value="ECO:0007669"/>
    <property type="project" value="InterPro"/>
</dbReference>
<protein>
    <submittedName>
        <fullName evidence="1">Endodeoxyribonuclease RusA</fullName>
    </submittedName>
</protein>
<dbReference type="Pfam" id="PF05866">
    <property type="entry name" value="RusA"/>
    <property type="match status" value="1"/>
</dbReference>
<dbReference type="InterPro" id="IPR008822">
    <property type="entry name" value="Endonuclease_RusA-like"/>
</dbReference>
<dbReference type="Gene3D" id="3.30.1330.70">
    <property type="entry name" value="Holliday junction resolvase RusA"/>
    <property type="match status" value="1"/>
</dbReference>
<sequence>MIELTIPIEPKPQTRPKFGRGVAYEDPKMKAWRNSATYLIKSLYKGEKLQGYLKTEVTFYLKAPQIVSKKPTPKAKAKTWERYERFMNERIYCAKKPDLDNLEKAIYDSISDANCVWWDDNQVVEHTTRKVYSPNPRIEIKIKKI</sequence>
<organism evidence="1">
    <name type="scientific">Siphoviridae sp. ctM4S20</name>
    <dbReference type="NCBI Taxonomy" id="2825458"/>
    <lineage>
        <taxon>Viruses</taxon>
        <taxon>Duplodnaviria</taxon>
        <taxon>Heunggongvirae</taxon>
        <taxon>Uroviricota</taxon>
        <taxon>Caudoviricetes</taxon>
    </lineage>
</organism>
<dbReference type="EMBL" id="BK015356">
    <property type="protein sequence ID" value="DAE02949.1"/>
    <property type="molecule type" value="Genomic_DNA"/>
</dbReference>
<accession>A0A8S5P8L4</accession>
<proteinExistence type="predicted"/>
<dbReference type="GO" id="GO:0006281">
    <property type="term" value="P:DNA repair"/>
    <property type="evidence" value="ECO:0007669"/>
    <property type="project" value="InterPro"/>
</dbReference>
<dbReference type="SUPFAM" id="SSF103084">
    <property type="entry name" value="Holliday junction resolvase RusA"/>
    <property type="match status" value="1"/>
</dbReference>
<name>A0A8S5P8L4_9CAUD</name>